<sequence length="168" mass="18535">MSSAEQYVRTEYPVIDADPHFNRVVRYMRGSDLVAWGGLTAAAPATLLAFERIRPAAGPKGINFALGIATTLGFMGGFLYSYQKSSLRFWGWEENTRELAKNREEIAARQAAGLSVYGEPTMDENSQAASARNSKYAAVKFGAIPWFNTTNHKYHVADSTNTAKSENE</sequence>
<evidence type="ECO:0000256" key="1">
    <source>
        <dbReference type="SAM" id="Phobius"/>
    </source>
</evidence>
<keyword evidence="5" id="KW-1185">Reference proteome</keyword>
<feature type="transmembrane region" description="Helical" evidence="1">
    <location>
        <begin position="33"/>
        <end position="50"/>
    </location>
</feature>
<feature type="domain" description="NADH-ubiquinone oxidoreductase 21kDa subunit C-terminal fungi" evidence="3">
    <location>
        <begin position="104"/>
        <end position="158"/>
    </location>
</feature>
<protein>
    <recommendedName>
        <fullName evidence="6">NADH-ubiquinone oxidoreductase 21 kDa subunit</fullName>
    </recommendedName>
</protein>
<evidence type="ECO:0000313" key="5">
    <source>
        <dbReference type="Proteomes" id="UP000749646"/>
    </source>
</evidence>
<dbReference type="PANTHER" id="PTHR34062">
    <property type="entry name" value="OXIDOREDUCTASE 21 KDA SUBUNIT, PUTATIVE (AFU_ORTHOLOGUE AFUA_4G04750)-RELATED"/>
    <property type="match status" value="1"/>
</dbReference>
<evidence type="ECO:0000313" key="4">
    <source>
        <dbReference type="EMBL" id="KAF9974980.1"/>
    </source>
</evidence>
<gene>
    <name evidence="4" type="ORF">BGZ65_008479</name>
</gene>
<proteinExistence type="predicted"/>
<dbReference type="PANTHER" id="PTHR34062:SF1">
    <property type="entry name" value="NADH-UBIQUINONE OXIDOREDUCTASE 21KDA SUBUNIT N-TERMINAL DOMAIN-CONTAINING PROTEIN"/>
    <property type="match status" value="1"/>
</dbReference>
<keyword evidence="1" id="KW-0472">Membrane</keyword>
<evidence type="ECO:0008006" key="6">
    <source>
        <dbReference type="Google" id="ProtNLM"/>
    </source>
</evidence>
<dbReference type="InterPro" id="IPR053229">
    <property type="entry name" value="NADH-Q_oxidrdct_subunit"/>
</dbReference>
<dbReference type="OrthoDB" id="196140at2759"/>
<keyword evidence="1" id="KW-1133">Transmembrane helix</keyword>
<feature type="transmembrane region" description="Helical" evidence="1">
    <location>
        <begin position="62"/>
        <end position="82"/>
    </location>
</feature>
<dbReference type="EMBL" id="JAAAHW010004381">
    <property type="protein sequence ID" value="KAF9974980.1"/>
    <property type="molecule type" value="Genomic_DNA"/>
</dbReference>
<evidence type="ECO:0000259" key="3">
    <source>
        <dbReference type="Pfam" id="PF12853"/>
    </source>
</evidence>
<reference evidence="4" key="1">
    <citation type="journal article" date="2020" name="Fungal Divers.">
        <title>Resolving the Mortierellaceae phylogeny through synthesis of multi-gene phylogenetics and phylogenomics.</title>
        <authorList>
            <person name="Vandepol N."/>
            <person name="Liber J."/>
            <person name="Desiro A."/>
            <person name="Na H."/>
            <person name="Kennedy M."/>
            <person name="Barry K."/>
            <person name="Grigoriev I.V."/>
            <person name="Miller A.N."/>
            <person name="O'Donnell K."/>
            <person name="Stajich J.E."/>
            <person name="Bonito G."/>
        </authorList>
    </citation>
    <scope>NUCLEOTIDE SEQUENCE</scope>
    <source>
        <strain evidence="4">MES-2147</strain>
    </source>
</reference>
<keyword evidence="1" id="KW-0812">Transmembrane</keyword>
<comment type="caution">
    <text evidence="4">The sequence shown here is derived from an EMBL/GenBank/DDBJ whole genome shotgun (WGS) entry which is preliminary data.</text>
</comment>
<organism evidence="4 5">
    <name type="scientific">Modicella reniformis</name>
    <dbReference type="NCBI Taxonomy" id="1440133"/>
    <lineage>
        <taxon>Eukaryota</taxon>
        <taxon>Fungi</taxon>
        <taxon>Fungi incertae sedis</taxon>
        <taxon>Mucoromycota</taxon>
        <taxon>Mortierellomycotina</taxon>
        <taxon>Mortierellomycetes</taxon>
        <taxon>Mortierellales</taxon>
        <taxon>Mortierellaceae</taxon>
        <taxon>Modicella</taxon>
    </lineage>
</organism>
<evidence type="ECO:0000259" key="2">
    <source>
        <dbReference type="Pfam" id="PF10785"/>
    </source>
</evidence>
<dbReference type="Proteomes" id="UP000749646">
    <property type="component" value="Unassembled WGS sequence"/>
</dbReference>
<feature type="domain" description="NADH-ubiquinone oxidoreductase 21kDa subunit N-terminal" evidence="2">
    <location>
        <begin position="10"/>
        <end position="94"/>
    </location>
</feature>
<dbReference type="Pfam" id="PF12853">
    <property type="entry name" value="NADH_u_ox_C"/>
    <property type="match status" value="1"/>
</dbReference>
<dbReference type="InterPro" id="IPR024549">
    <property type="entry name" value="NADH-UbQ_OxRdtase_su21_C_fun"/>
</dbReference>
<dbReference type="InterPro" id="IPR019721">
    <property type="entry name" value="NADH-UbQ_OxRdtase_su21_N"/>
</dbReference>
<dbReference type="AlphaFoldDB" id="A0A9P6JGI9"/>
<accession>A0A9P6JGI9</accession>
<name>A0A9P6JGI9_9FUNG</name>
<dbReference type="Pfam" id="PF10785">
    <property type="entry name" value="NADH-u_ox-rdase"/>
    <property type="match status" value="1"/>
</dbReference>